<dbReference type="GO" id="GO:0015074">
    <property type="term" value="P:DNA integration"/>
    <property type="evidence" value="ECO:0007669"/>
    <property type="project" value="UniProtKB-KW"/>
</dbReference>
<evidence type="ECO:0000256" key="3">
    <source>
        <dbReference type="ARBA" id="ARBA00023125"/>
    </source>
</evidence>
<comment type="caution">
    <text evidence="6">The sequence shown here is derived from an EMBL/GenBank/DDBJ whole genome shotgun (WGS) entry which is preliminary data.</text>
</comment>
<dbReference type="InterPro" id="IPR013762">
    <property type="entry name" value="Integrase-like_cat_sf"/>
</dbReference>
<name>A0A8T6ZII5_9BURK</name>
<reference evidence="6" key="1">
    <citation type="journal article" date="2015" name="Genome Announc.">
        <title>Draft Genome Sequence of the Polyhydroxyalkanoate-Producing Bacterium Burkholderia sacchari LMG 19450 Isolated from Brazilian Sugarcane Plantation Soil.</title>
        <authorList>
            <person name="Alexandrino P.M."/>
            <person name="Mendonca T.T."/>
            <person name="Guaman Bautista L.P."/>
            <person name="Cherix J."/>
            <person name="Lozano-Sakalauskas G.C."/>
            <person name="Fujita A."/>
            <person name="Ramos Filho E."/>
            <person name="Long P."/>
            <person name="Padilla G."/>
            <person name="Taciro M.K."/>
            <person name="Gomez J.G."/>
            <person name="Silva L.F."/>
        </authorList>
    </citation>
    <scope>NUCLEOTIDE SEQUENCE</scope>
    <source>
        <strain evidence="6">LMG 19450</strain>
    </source>
</reference>
<sequence>MAKLTVRDIEAAIAAQRASGTKPLKLTADTGLRLRVYKDGSASWLVLYMFDGQERQYRLPEPYGNGKGCCSLASARERATEIRSKARAGIDYQIELADELAARERQREAEAAEHARRMNRQTVNAVFERWDGLVLSTRKGADEVRRGWKKDVLPKLGHLYAEEVKRADIMGVLDAVVARGAKRLANRLLAEMRQMFGFAAVREIIAADPTAGIQKRHAGGREEERDRTLSDTELKALPAALKASALIDTTKYVIWLILATTARVGEIAKARKADIDLDAGIWRIPAENAKNDDAHTVYLSAFAVEHMRTLIEASDSEEWLLPARTKDGAETHTDPKGITKQIADRQLKFYERAAHSKRTKHENALVLGDEKWTPHDLRRTSATMMQPLGVLPAVIEACLNHREQNRMKRTYQRYDYAAEKREAWRLLGDRLELLTRSNDENIVILERRQA</sequence>
<dbReference type="Gene3D" id="3.30.160.390">
    <property type="entry name" value="Integrase, DNA-binding domain"/>
    <property type="match status" value="1"/>
</dbReference>
<evidence type="ECO:0000256" key="2">
    <source>
        <dbReference type="ARBA" id="ARBA00022908"/>
    </source>
</evidence>
<dbReference type="AlphaFoldDB" id="A0A8T6ZII5"/>
<dbReference type="InterPro" id="IPR038488">
    <property type="entry name" value="Integrase_DNA-bd_sf"/>
</dbReference>
<gene>
    <name evidence="6" type="ORF">NH14_024735</name>
</gene>
<dbReference type="PROSITE" id="PS51898">
    <property type="entry name" value="TYR_RECOMBINASE"/>
    <property type="match status" value="1"/>
</dbReference>
<dbReference type="EMBL" id="JTDB02000008">
    <property type="protein sequence ID" value="NLP64303.1"/>
    <property type="molecule type" value="Genomic_DNA"/>
</dbReference>
<dbReference type="PANTHER" id="PTHR30629">
    <property type="entry name" value="PROPHAGE INTEGRASE"/>
    <property type="match status" value="1"/>
</dbReference>
<dbReference type="GO" id="GO:0003677">
    <property type="term" value="F:DNA binding"/>
    <property type="evidence" value="ECO:0007669"/>
    <property type="project" value="UniProtKB-KW"/>
</dbReference>
<keyword evidence="7" id="KW-1185">Reference proteome</keyword>
<dbReference type="InterPro" id="IPR050808">
    <property type="entry name" value="Phage_Integrase"/>
</dbReference>
<dbReference type="Proteomes" id="UP000030460">
    <property type="component" value="Unassembled WGS sequence"/>
</dbReference>
<evidence type="ECO:0000256" key="4">
    <source>
        <dbReference type="ARBA" id="ARBA00023172"/>
    </source>
</evidence>
<evidence type="ECO:0000313" key="6">
    <source>
        <dbReference type="EMBL" id="NLP64303.1"/>
    </source>
</evidence>
<keyword evidence="4" id="KW-0233">DNA recombination</keyword>
<proteinExistence type="inferred from homology"/>
<dbReference type="InterPro" id="IPR011010">
    <property type="entry name" value="DNA_brk_join_enz"/>
</dbReference>
<dbReference type="Gene3D" id="1.10.443.10">
    <property type="entry name" value="Intergrase catalytic core"/>
    <property type="match status" value="1"/>
</dbReference>
<dbReference type="InterPro" id="IPR053876">
    <property type="entry name" value="Phage_int_M"/>
</dbReference>
<dbReference type="Pfam" id="PF22022">
    <property type="entry name" value="Phage_int_M"/>
    <property type="match status" value="1"/>
</dbReference>
<accession>A0A8T6ZII5</accession>
<dbReference type="OrthoDB" id="9775880at2"/>
<dbReference type="PANTHER" id="PTHR30629:SF2">
    <property type="entry name" value="PROPHAGE INTEGRASE INTS-RELATED"/>
    <property type="match status" value="1"/>
</dbReference>
<evidence type="ECO:0000256" key="1">
    <source>
        <dbReference type="ARBA" id="ARBA00008857"/>
    </source>
</evidence>
<evidence type="ECO:0000259" key="5">
    <source>
        <dbReference type="PROSITE" id="PS51898"/>
    </source>
</evidence>
<dbReference type="InterPro" id="IPR025166">
    <property type="entry name" value="Integrase_DNA_bind_dom"/>
</dbReference>
<comment type="similarity">
    <text evidence="1">Belongs to the 'phage' integrase family.</text>
</comment>
<dbReference type="SUPFAM" id="SSF56349">
    <property type="entry name" value="DNA breaking-rejoining enzymes"/>
    <property type="match status" value="1"/>
</dbReference>
<dbReference type="CDD" id="cd00801">
    <property type="entry name" value="INT_P4_C"/>
    <property type="match status" value="1"/>
</dbReference>
<keyword evidence="3" id="KW-0238">DNA-binding</keyword>
<dbReference type="GO" id="GO:0006310">
    <property type="term" value="P:DNA recombination"/>
    <property type="evidence" value="ECO:0007669"/>
    <property type="project" value="UniProtKB-KW"/>
</dbReference>
<evidence type="ECO:0000313" key="7">
    <source>
        <dbReference type="Proteomes" id="UP000030460"/>
    </source>
</evidence>
<dbReference type="Pfam" id="PF00589">
    <property type="entry name" value="Phage_integrase"/>
    <property type="match status" value="1"/>
</dbReference>
<feature type="domain" description="Tyr recombinase" evidence="5">
    <location>
        <begin position="224"/>
        <end position="425"/>
    </location>
</feature>
<dbReference type="Gene3D" id="1.10.150.130">
    <property type="match status" value="1"/>
</dbReference>
<dbReference type="InterPro" id="IPR010998">
    <property type="entry name" value="Integrase_recombinase_N"/>
</dbReference>
<organism evidence="6 7">
    <name type="scientific">Paraburkholderia sacchari</name>
    <dbReference type="NCBI Taxonomy" id="159450"/>
    <lineage>
        <taxon>Bacteria</taxon>
        <taxon>Pseudomonadati</taxon>
        <taxon>Pseudomonadota</taxon>
        <taxon>Betaproteobacteria</taxon>
        <taxon>Burkholderiales</taxon>
        <taxon>Burkholderiaceae</taxon>
        <taxon>Paraburkholderia</taxon>
    </lineage>
</organism>
<dbReference type="Pfam" id="PF13356">
    <property type="entry name" value="Arm-DNA-bind_3"/>
    <property type="match status" value="1"/>
</dbReference>
<keyword evidence="2" id="KW-0229">DNA integration</keyword>
<dbReference type="InterPro" id="IPR002104">
    <property type="entry name" value="Integrase_catalytic"/>
</dbReference>
<dbReference type="RefSeq" id="WP_052148357.1">
    <property type="nucleotide sequence ID" value="NZ_CADFGF010000007.1"/>
</dbReference>
<protein>
    <submittedName>
        <fullName evidence="6">Tyrosine-type recombinase/integrase</fullName>
    </submittedName>
</protein>
<reference evidence="6" key="2">
    <citation type="submission" date="2020-04" db="EMBL/GenBank/DDBJ databases">
        <authorList>
            <person name="Alexandrino P."/>
            <person name="Mendonca T."/>
            <person name="Guaman L."/>
            <person name="Cherix J."/>
            <person name="Lozano-Sakalauskas G."/>
            <person name="Fujita A."/>
            <person name="Filho E.R."/>
            <person name="Long P."/>
            <person name="Padilla G."/>
            <person name="Taciro M.K."/>
            <person name="Gomez J.G."/>
            <person name="Silva L.F."/>
            <person name="Torres M."/>
        </authorList>
    </citation>
    <scope>NUCLEOTIDE SEQUENCE</scope>
    <source>
        <strain evidence="6">LMG 19450</strain>
    </source>
</reference>